<gene>
    <name evidence="1" type="ORF">WA1_08660</name>
</gene>
<evidence type="ECO:0000313" key="1">
    <source>
        <dbReference type="EMBL" id="KYC35219.1"/>
    </source>
</evidence>
<dbReference type="RefSeq" id="WP_017745463.1">
    <property type="nucleotide sequence ID" value="NZ_KQ976354.1"/>
</dbReference>
<dbReference type="Proteomes" id="UP000076925">
    <property type="component" value="Unassembled WGS sequence"/>
</dbReference>
<dbReference type="STRING" id="128403.WA1_08660"/>
<comment type="caution">
    <text evidence="1">The sequence shown here is derived from an EMBL/GenBank/DDBJ whole genome shotgun (WGS) entry which is preliminary data.</text>
</comment>
<protein>
    <submittedName>
        <fullName evidence="1">Uncharacterized protein</fullName>
    </submittedName>
</protein>
<accession>A0A139WS18</accession>
<evidence type="ECO:0000313" key="2">
    <source>
        <dbReference type="Proteomes" id="UP000076925"/>
    </source>
</evidence>
<reference evidence="1 2" key="1">
    <citation type="journal article" date="2013" name="Genome Biol. Evol.">
        <title>Genomes of Stigonematalean cyanobacteria (subsection V) and the evolution of oxygenic photosynthesis from prokaryotes to plastids.</title>
        <authorList>
            <person name="Dagan T."/>
            <person name="Roettger M."/>
            <person name="Stucken K."/>
            <person name="Landan G."/>
            <person name="Koch R."/>
            <person name="Major P."/>
            <person name="Gould S.B."/>
            <person name="Goremykin V.V."/>
            <person name="Rippka R."/>
            <person name="Tandeau de Marsac N."/>
            <person name="Gugger M."/>
            <person name="Lockhart P.J."/>
            <person name="Allen J.F."/>
            <person name="Brune I."/>
            <person name="Maus I."/>
            <person name="Puhler A."/>
            <person name="Martin W.F."/>
        </authorList>
    </citation>
    <scope>NUCLEOTIDE SEQUENCE [LARGE SCALE GENOMIC DNA]</scope>
    <source>
        <strain evidence="1 2">PCC 7110</strain>
    </source>
</reference>
<organism evidence="1 2">
    <name type="scientific">Scytonema hofmannii PCC 7110</name>
    <dbReference type="NCBI Taxonomy" id="128403"/>
    <lineage>
        <taxon>Bacteria</taxon>
        <taxon>Bacillati</taxon>
        <taxon>Cyanobacteriota</taxon>
        <taxon>Cyanophyceae</taxon>
        <taxon>Nostocales</taxon>
        <taxon>Scytonemataceae</taxon>
        <taxon>Scytonema</taxon>
    </lineage>
</organism>
<keyword evidence="2" id="KW-1185">Reference proteome</keyword>
<sequence length="79" mass="8830">MNAHKVEAVLTENGTLMLQGLPFHAGDAVEVIILEAKTPQQNVTPSSQQEKNLYPMRGKVVRYDDPTEPVALEDWEVLQ</sequence>
<dbReference type="AlphaFoldDB" id="A0A139WS18"/>
<proteinExistence type="predicted"/>
<dbReference type="OrthoDB" id="427830at2"/>
<dbReference type="EMBL" id="ANNX02000052">
    <property type="protein sequence ID" value="KYC35219.1"/>
    <property type="molecule type" value="Genomic_DNA"/>
</dbReference>
<name>A0A139WS18_9CYAN</name>